<reference evidence="4 5" key="1">
    <citation type="submission" date="2012-06" db="EMBL/GenBank/DDBJ databases">
        <title>The Genome Sequence of Aeromonas hydrophila SSU.</title>
        <authorList>
            <consortium name="The Broad Institute Genome Sequencing Platform"/>
            <person name="Earl A."/>
            <person name="Ward D."/>
            <person name="Feldgarden M."/>
            <person name="Gevers D."/>
            <person name="Chopra A."/>
            <person name="Walker B."/>
            <person name="Young S.K."/>
            <person name="Zeng Q."/>
            <person name="Gargeya S."/>
            <person name="Fitzgerald M."/>
            <person name="Haas B."/>
            <person name="Abouelleil A."/>
            <person name="Alvarado L."/>
            <person name="Arachchi H.M."/>
            <person name="Berlin A.M."/>
            <person name="Chapman S.B."/>
            <person name="Goldberg J."/>
            <person name="Griggs A."/>
            <person name="Gujja S."/>
            <person name="Hansen M."/>
            <person name="Howarth C."/>
            <person name="Imamovic A."/>
            <person name="Larimer J."/>
            <person name="McCowan C."/>
            <person name="Montmayeur A."/>
            <person name="Murphy C."/>
            <person name="Neiman D."/>
            <person name="Pearson M."/>
            <person name="Priest M."/>
            <person name="Roberts A."/>
            <person name="Saif S."/>
            <person name="Shea T."/>
            <person name="Sisk P."/>
            <person name="Sykes S."/>
            <person name="Wortman J."/>
            <person name="Nusbaum C."/>
            <person name="Birren B."/>
        </authorList>
    </citation>
    <scope>NUCLEOTIDE SEQUENCE [LARGE SCALE GENOMIC DNA]</scope>
    <source>
        <strain evidence="4 5">SSU</strain>
    </source>
</reference>
<evidence type="ECO:0000313" key="4">
    <source>
        <dbReference type="EMBL" id="EKB28581.1"/>
    </source>
</evidence>
<dbReference type="NCBIfam" id="TIGR02551">
    <property type="entry name" value="SpaO_YscQ"/>
    <property type="match status" value="1"/>
</dbReference>
<evidence type="ECO:0000256" key="1">
    <source>
        <dbReference type="ARBA" id="ARBA00009226"/>
    </source>
</evidence>
<dbReference type="PATRIC" id="fig|1073377.4.peg.1864"/>
<gene>
    <name evidence="4" type="ORF">HMPREF1171_01815</name>
</gene>
<evidence type="ECO:0000256" key="2">
    <source>
        <dbReference type="ARBA" id="ARBA00023026"/>
    </source>
</evidence>
<feature type="domain" description="Flagellar motor switch protein FliN-like C-terminal" evidence="3">
    <location>
        <begin position="233"/>
        <end position="301"/>
    </location>
</feature>
<dbReference type="InterPro" id="IPR036429">
    <property type="entry name" value="SpoA-like_sf"/>
</dbReference>
<dbReference type="InterPro" id="IPR001543">
    <property type="entry name" value="FliN-like_C"/>
</dbReference>
<dbReference type="AlphaFoldDB" id="K1JEF8"/>
<keyword evidence="2" id="KW-0843">Virulence</keyword>
<accession>K1JEF8</accession>
<keyword evidence="5" id="KW-1185">Reference proteome</keyword>
<dbReference type="GO" id="GO:0050918">
    <property type="term" value="P:positive chemotaxis"/>
    <property type="evidence" value="ECO:0007669"/>
    <property type="project" value="TreeGrafter"/>
</dbReference>
<dbReference type="InterPro" id="IPR003283">
    <property type="entry name" value="T3SS_OMP_SpaO"/>
</dbReference>
<dbReference type="Gene3D" id="2.30.330.10">
    <property type="entry name" value="SpoA-like"/>
    <property type="match status" value="1"/>
</dbReference>
<dbReference type="SUPFAM" id="SSF101801">
    <property type="entry name" value="Surface presentation of antigens (SPOA)"/>
    <property type="match status" value="1"/>
</dbReference>
<comment type="similarity">
    <text evidence="1">Belongs to the FliN/MopA/SpaO family.</text>
</comment>
<dbReference type="GO" id="GO:0071978">
    <property type="term" value="P:bacterial-type flagellum-dependent swarming motility"/>
    <property type="evidence" value="ECO:0007669"/>
    <property type="project" value="TreeGrafter"/>
</dbReference>
<dbReference type="HOGENOM" id="CLU_896744_0_0_6"/>
<protein>
    <submittedName>
        <fullName evidence="4">YscQ/HrcQ family type III secretion apparatus protein</fullName>
    </submittedName>
</protein>
<dbReference type="RefSeq" id="WP_005302473.1">
    <property type="nucleotide sequence ID" value="NZ_JH815591.1"/>
</dbReference>
<comment type="caution">
    <text evidence="4">The sequence shown here is derived from an EMBL/GenBank/DDBJ whole genome shotgun (WGS) entry which is preliminary data.</text>
</comment>
<dbReference type="PRINTS" id="PR01339">
    <property type="entry name" value="TYPE3OMOPROT"/>
</dbReference>
<dbReference type="InterPro" id="IPR013385">
    <property type="entry name" value="T3SS_SpaO/YscQ/SpaO"/>
</dbReference>
<dbReference type="Proteomes" id="UP000005149">
    <property type="component" value="Unassembled WGS sequence"/>
</dbReference>
<dbReference type="GO" id="GO:0030254">
    <property type="term" value="P:protein secretion by the type III secretion system"/>
    <property type="evidence" value="ECO:0007669"/>
    <property type="project" value="InterPro"/>
</dbReference>
<sequence length="308" mass="33338">MTSIAFTFASQTELTLQQRLSQYRHHYDWSGGELRLAIAPLPASLDCRLQLQWQGLSVPLLCHGAELARWLAPDLQQAALLSLPESLRLALIERLGQPLGGLTCSALAAHAIGEETAEPALQLLLKREGATLALWLAEPGPLLGKLPPRPIQQRLPLPLALSLQWGAMRVAIADLETLACGDVLLPPPSPLLGQQLLVCVEGRPFAYCQPHPQHLELTAMHNAAPDDALDPSQLEGLPVQVTFEVGRQTLDWHTLTTLQPGSLIDLGAPIDGEVRIISNGHLLGNGRLVEIQGRLGVRVESLKSESQS</sequence>
<organism evidence="4 5">
    <name type="scientific">Aeromonas dhakensis</name>
    <dbReference type="NCBI Taxonomy" id="196024"/>
    <lineage>
        <taxon>Bacteria</taxon>
        <taxon>Pseudomonadati</taxon>
        <taxon>Pseudomonadota</taxon>
        <taxon>Gammaproteobacteria</taxon>
        <taxon>Aeromonadales</taxon>
        <taxon>Aeromonadaceae</taxon>
        <taxon>Aeromonas</taxon>
    </lineage>
</organism>
<dbReference type="PANTHER" id="PTHR30034">
    <property type="entry name" value="FLAGELLAR MOTOR SWITCH PROTEIN FLIM"/>
    <property type="match status" value="1"/>
</dbReference>
<dbReference type="EMBL" id="AGWR01000014">
    <property type="protein sequence ID" value="EKB28581.1"/>
    <property type="molecule type" value="Genomic_DNA"/>
</dbReference>
<proteinExistence type="inferred from homology"/>
<dbReference type="PANTHER" id="PTHR30034:SF6">
    <property type="entry name" value="YOP PROTEINS TRANSLOCATION PROTEIN Q"/>
    <property type="match status" value="1"/>
</dbReference>
<evidence type="ECO:0000313" key="5">
    <source>
        <dbReference type="Proteomes" id="UP000005149"/>
    </source>
</evidence>
<dbReference type="Pfam" id="PF01052">
    <property type="entry name" value="FliMN_C"/>
    <property type="match status" value="1"/>
</dbReference>
<name>K1JEF8_9GAMM</name>
<evidence type="ECO:0000259" key="3">
    <source>
        <dbReference type="Pfam" id="PF01052"/>
    </source>
</evidence>